<gene>
    <name evidence="2" type="ordered locus">SCAB_48301</name>
</gene>
<dbReference type="InterPro" id="IPR003615">
    <property type="entry name" value="HNH_nuc"/>
</dbReference>
<dbReference type="GO" id="GO:0004519">
    <property type="term" value="F:endonuclease activity"/>
    <property type="evidence" value="ECO:0007669"/>
    <property type="project" value="InterPro"/>
</dbReference>
<name>C9ZF95_STRSW</name>
<dbReference type="eggNOG" id="COG1403">
    <property type="taxonomic scope" value="Bacteria"/>
</dbReference>
<keyword evidence="3" id="KW-1185">Reference proteome</keyword>
<accession>C9ZF95</accession>
<dbReference type="Pfam" id="PF01844">
    <property type="entry name" value="HNH"/>
    <property type="match status" value="1"/>
</dbReference>
<dbReference type="AlphaFoldDB" id="C9ZF95"/>
<proteinExistence type="predicted"/>
<dbReference type="Proteomes" id="UP000001444">
    <property type="component" value="Chromosome"/>
</dbReference>
<dbReference type="SMART" id="SM00507">
    <property type="entry name" value="HNHc"/>
    <property type="match status" value="1"/>
</dbReference>
<sequence>MARKPDTRTYAERKARRPLAACDACGSPYRQLRPTQRWCSRLCAASHKPGSGPRGGLSPEARERQRLYWQAKNRRRRAAKRGGVSEPYTLAEIAARDGGRCGLCGRRVSMKWKAPHPKSPTIDHLMPVSEGGDDSRANVQLAHWGCNSAKCNRGSQQLALIG</sequence>
<dbReference type="InterPro" id="IPR002711">
    <property type="entry name" value="HNH"/>
</dbReference>
<dbReference type="STRING" id="680198.SCAB_48301"/>
<dbReference type="GO" id="GO:0003676">
    <property type="term" value="F:nucleic acid binding"/>
    <property type="evidence" value="ECO:0007669"/>
    <property type="project" value="InterPro"/>
</dbReference>
<reference evidence="2 3" key="1">
    <citation type="journal article" date="2010" name="Mol. Plant Microbe Interact.">
        <title>Streptomyces scabies 87-22 contains a coronafacic acid-like biosynthetic cluster that contributes to plant-microbe interactions.</title>
        <authorList>
            <person name="Bignell D.R."/>
            <person name="Seipke R.F."/>
            <person name="Huguet-Tapia J.C."/>
            <person name="Chambers A.H."/>
            <person name="Parry R.J."/>
            <person name="Loria R."/>
        </authorList>
    </citation>
    <scope>NUCLEOTIDE SEQUENCE [LARGE SCALE GENOMIC DNA]</scope>
    <source>
        <strain evidence="2 3">87.22</strain>
    </source>
</reference>
<evidence type="ECO:0000313" key="2">
    <source>
        <dbReference type="EMBL" id="CBG71881.1"/>
    </source>
</evidence>
<organism evidence="2 3">
    <name type="scientific">Streptomyces scabiei (strain 87.22)</name>
    <dbReference type="NCBI Taxonomy" id="680198"/>
    <lineage>
        <taxon>Bacteria</taxon>
        <taxon>Bacillati</taxon>
        <taxon>Actinomycetota</taxon>
        <taxon>Actinomycetes</taxon>
        <taxon>Kitasatosporales</taxon>
        <taxon>Streptomycetaceae</taxon>
        <taxon>Streptomyces</taxon>
    </lineage>
</organism>
<dbReference type="Gene3D" id="1.10.30.50">
    <property type="match status" value="1"/>
</dbReference>
<evidence type="ECO:0000259" key="1">
    <source>
        <dbReference type="SMART" id="SM00507"/>
    </source>
</evidence>
<protein>
    <submittedName>
        <fullName evidence="2">Putative phage protein</fullName>
    </submittedName>
</protein>
<feature type="domain" description="HNH nuclease" evidence="1">
    <location>
        <begin position="88"/>
        <end position="148"/>
    </location>
</feature>
<dbReference type="CDD" id="cd00085">
    <property type="entry name" value="HNHc"/>
    <property type="match status" value="1"/>
</dbReference>
<dbReference type="KEGG" id="scb:SCAB_48301"/>
<evidence type="ECO:0000313" key="3">
    <source>
        <dbReference type="Proteomes" id="UP000001444"/>
    </source>
</evidence>
<dbReference type="EMBL" id="FN554889">
    <property type="protein sequence ID" value="CBG71881.1"/>
    <property type="molecule type" value="Genomic_DNA"/>
</dbReference>
<dbReference type="HOGENOM" id="CLU_1634492_0_0_11"/>
<dbReference type="GO" id="GO:0008270">
    <property type="term" value="F:zinc ion binding"/>
    <property type="evidence" value="ECO:0007669"/>
    <property type="project" value="InterPro"/>
</dbReference>